<dbReference type="Gene3D" id="3.40.525.10">
    <property type="entry name" value="CRAL-TRIO lipid binding domain"/>
    <property type="match status" value="1"/>
</dbReference>
<dbReference type="SUPFAM" id="SSF48350">
    <property type="entry name" value="GTPase activation domain, GAP"/>
    <property type="match status" value="1"/>
</dbReference>
<evidence type="ECO:0000256" key="1">
    <source>
        <dbReference type="ARBA" id="ARBA00022468"/>
    </source>
</evidence>
<keyword evidence="5" id="KW-1185">Reference proteome</keyword>
<dbReference type="InterPro" id="IPR001251">
    <property type="entry name" value="CRAL-TRIO_dom"/>
</dbReference>
<proteinExistence type="predicted"/>
<dbReference type="Pfam" id="PF13716">
    <property type="entry name" value="CRAL_TRIO_2"/>
    <property type="match status" value="1"/>
</dbReference>
<dbReference type="PANTHER" id="PTHR10194:SF142">
    <property type="entry name" value="NEUROFIBROMIN"/>
    <property type="match status" value="1"/>
</dbReference>
<dbReference type="InterPro" id="IPR036865">
    <property type="entry name" value="CRAL-TRIO_dom_sf"/>
</dbReference>
<dbReference type="InterPro" id="IPR001936">
    <property type="entry name" value="RasGAP_dom"/>
</dbReference>
<gene>
    <name evidence="4" type="ORF">PACLA_8A049199</name>
</gene>
<organism evidence="4 5">
    <name type="scientific">Paramuricea clavata</name>
    <name type="common">Red gorgonian</name>
    <name type="synonym">Violescent sea-whip</name>
    <dbReference type="NCBI Taxonomy" id="317549"/>
    <lineage>
        <taxon>Eukaryota</taxon>
        <taxon>Metazoa</taxon>
        <taxon>Cnidaria</taxon>
        <taxon>Anthozoa</taxon>
        <taxon>Octocorallia</taxon>
        <taxon>Malacalcyonacea</taxon>
        <taxon>Plexauridae</taxon>
        <taxon>Paramuricea</taxon>
    </lineage>
</organism>
<dbReference type="SUPFAM" id="SSF48371">
    <property type="entry name" value="ARM repeat"/>
    <property type="match status" value="1"/>
</dbReference>
<dbReference type="InterPro" id="IPR016024">
    <property type="entry name" value="ARM-type_fold"/>
</dbReference>
<accession>A0A6S7GCF9</accession>
<reference evidence="4" key="1">
    <citation type="submission" date="2020-04" db="EMBL/GenBank/DDBJ databases">
        <authorList>
            <person name="Alioto T."/>
            <person name="Alioto T."/>
            <person name="Gomez Garrido J."/>
        </authorList>
    </citation>
    <scope>NUCLEOTIDE SEQUENCE</scope>
    <source>
        <strain evidence="4">A484AB</strain>
    </source>
</reference>
<evidence type="ECO:0000256" key="3">
    <source>
        <dbReference type="SAM" id="MobiDB-lite"/>
    </source>
</evidence>
<dbReference type="PROSITE" id="PS50018">
    <property type="entry name" value="RAS_GTPASE_ACTIV_2"/>
    <property type="match status" value="1"/>
</dbReference>
<evidence type="ECO:0000256" key="2">
    <source>
        <dbReference type="ARBA" id="ARBA00022553"/>
    </source>
</evidence>
<dbReference type="EMBL" id="CACRXK020000569">
    <property type="protein sequence ID" value="CAB3983050.1"/>
    <property type="molecule type" value="Genomic_DNA"/>
</dbReference>
<comment type="caution">
    <text evidence="4">The sequence shown here is derived from an EMBL/GenBank/DDBJ whole genome shotgun (WGS) entry which is preliminary data.</text>
</comment>
<dbReference type="Proteomes" id="UP001152795">
    <property type="component" value="Unassembled WGS sequence"/>
</dbReference>
<feature type="compositionally biased region" description="Low complexity" evidence="3">
    <location>
        <begin position="2035"/>
        <end position="2049"/>
    </location>
</feature>
<dbReference type="InterPro" id="IPR011993">
    <property type="entry name" value="PH-like_dom_sf"/>
</dbReference>
<dbReference type="GO" id="GO:0005096">
    <property type="term" value="F:GTPase activator activity"/>
    <property type="evidence" value="ECO:0007669"/>
    <property type="project" value="UniProtKB-KW"/>
</dbReference>
<dbReference type="InterPro" id="IPR054071">
    <property type="entry name" value="PH_NF1"/>
</dbReference>
<dbReference type="SMART" id="SM00323">
    <property type="entry name" value="RasGAP"/>
    <property type="match status" value="1"/>
</dbReference>
<name>A0A6S7GCF9_PARCT</name>
<protein>
    <submittedName>
        <fullName evidence="4">Neurofibromin isoform X4</fullName>
    </submittedName>
</protein>
<keyword evidence="1" id="KW-0343">GTPase activation</keyword>
<feature type="compositionally biased region" description="Basic and acidic residues" evidence="3">
    <location>
        <begin position="2310"/>
        <end position="2326"/>
    </location>
</feature>
<feature type="region of interest" description="Disordered" evidence="3">
    <location>
        <begin position="2024"/>
        <end position="2049"/>
    </location>
</feature>
<dbReference type="Gene3D" id="1.10.506.10">
    <property type="entry name" value="GTPase Activation - p120gap, domain 1"/>
    <property type="match status" value="1"/>
</dbReference>
<sequence>MDLVRCGKESGSSPISDVTQGSRHLALIDLDCCFAVSVGDSILYLLKNTMSDHETDSEESYQTDDSDINFIPGSDDGSSVEEDNAGLAYADEPLADDEWLQNYNRQERERLELQEKLGRRLDGSVEVSEWCNCGNCDITLLTNNSECHCCFELEGCEEAMNREEVIQDLKAEGVQNAKCVTQHPGFNPVCLQKWSLKMAADRYKTKDKSKYSQTSTENSSECVHLIGDSLVNHGSKDLWLLKYMKKLMACRDEFIEQNKDDQNFSCNSLVSSSARVKLEEVFLQYLWNPDADAILTALSSLKFLCTEINIISHHSMDNIAQLNLMTSIFAVYEELANLANGISTGRLALQKRIMAILRNVKVQTSGNKQAWDSTYSRWRKLTHALINFPKEEIPGEPAQSSKSIRRRTTRFSQSGKISAESIEGYINEWNYMTGFLCSLGAVCFKEHPQMSRRISRSRSSTGKLARLPSFSQPEEIETVKGFIGELLKLSVCPNEHVGPKIRLIIKDLIGQELSSALYSMLFKEIRRNLEGFFSSGGQAVVQDVNSCFVDQVIAIMKHILENKNDVPVECFKMEIIEPIIISIIRYTRNLPFTSRSLIIKSRICQLVVTLMSHRDEVLFFQEIKFRNKLVEYLSDWVAHASNEESELPYEITVNSRYLDECAMKAIAQLLSVLPLQPEATDVDIMEAKSELFLKYFTLFLNLLSRCVGEEDGNDTIEKKRQKSVLTYHDNLHQCTVAAMSNLLSANIDAGLTHAIGLGYHVDLATRAIFMEVLMKILNQGTEFDTLAETATRDRYEQLANLMATMGEKGELLLAVALANVVPSNEQDDLAQVLVTLFDAVSLLYQFLWNILSQEVRNCEGFHVLFRGNTLATKVTTFCFKIYGSNYIHYLLGPLIKPLLKQENLNTTFELDPSRLEEGENLEENTQNVINLAEKFLNRFFASLDDFPSALKLLCYCLKKVVSQRFRQHKAEAVGSAIFLRFINPAINSPQMLGIIEHPPPENIRRGLMFLSKILQSLANNVLFTKEKHMEPLNGFLKENLTKTQQYFEKISLHRPSLKGENRDVYSFVSDANILSLHRMLWNSQEKIGLYMAARGEFKIYGRGIFEKLTTLLARLGPPDPQRLQVQKKWSTQGASSDFEEFMARHADSGDRDLEEIRNLKIFYQEGRSKNGNPVFYFIPRRLRGDVISTERLIYHVLLTLKSSFGLAWELVCDVTQTATSNQTKLMSLTKCISVLPVSTINSLQAVYVYNMTSALKEFIKINERFFSHFKHHSEVIVIDNISKFNDYIAQEELRLPSTTTSLEKDLNVFSAIKVHYRVSVLIKIGPNCIQIQTSEKHKVLGYSFHIKDIFFPNEIEDVFSQNPDDNLFGLKFKTSASVLYMSNESDQIVQAVTHLKKRWQMSQPNQTAAIKKILPKDVPGTLLNMALLNLGTRDPSLRLAAYNLLCSLTAVFHFKIEERLFEGTGLCIPANNTIFIVGISSSLANKEPHLTLEFLQECITGFKKSNHELKHLCLEYMAPWLANLSRYCKEPTKGTKLAQVNAILEDLIELTIAEKGAMYPSIQAKIWGNMGKVTELVDTVLDSFIKASTAGGLGSVKAEVMADTSVALATANVQVVSSKFINRLLMLIRKTSITPKPRLEEHLMWEDIAILNRYLLMLSFNDSLDVANNLPYLFHIIISLVCMGPLFLRATIHGILINVIQSLSTCTSLELPDETKRLLRLRMSEFSLPKFYLLFGISQVKSAPVRAFQSSYHGGRHMINLRDSENIHMTSIQTIANSLLEVVEACMKDIPDCTWLDTWIKLTMEFAFQNNPPLQARAVIVYGCVCKEIDDAQIRQLLLVFIKALNDFSDVSLIEAVIMCFTKLLTILDKNSRFHTASFWIAIGTLQLAESGLYPAGLTLLEQSLLTLESQGVFDKESVDEVLLSFRKDPRMEWHCKQLDHIIGVSFANNFHFALVAYLLKGLRHGSSSTNTRAIRILNLMLNIAGKHKSNYVREKFAVYTETIPYLAALLIVSDEIRTKLRPNSSLHARPKSIPESQSSVTPPSSMPVSPVTITIESPISPGPAQISEVETEVFLWPAEVENRLLDPGVVNDTQTQALLLTTLSTLVRHTKDDLLEKFLFEVLAEASLVFPKVFPVIYSLISNKLAMVLGHSQDVGCLQAVQTIMQSTISLNFAEKQLGTNFLQGFGFDGFSQFAGPFYDQGELQYETRAQIFVRFAEGVLESCGGIMDDSLRASCISLAKPPPEKVEHLPLRPKTSLSSSLTSIPDELRDNNISTQTMKRSMSSRRKSTKERKEKDRSRSKRSLTQRVVDRELKKALTHRNSDV</sequence>
<keyword evidence="2" id="KW-0597">Phosphoprotein</keyword>
<dbReference type="PROSITE" id="PS50191">
    <property type="entry name" value="CRAL_TRIO"/>
    <property type="match status" value="1"/>
</dbReference>
<dbReference type="InterPro" id="IPR039360">
    <property type="entry name" value="Ras_GTPase"/>
</dbReference>
<evidence type="ECO:0000313" key="5">
    <source>
        <dbReference type="Proteomes" id="UP001152795"/>
    </source>
</evidence>
<evidence type="ECO:0000313" key="4">
    <source>
        <dbReference type="EMBL" id="CAB3983050.1"/>
    </source>
</evidence>
<dbReference type="Pfam" id="PF00616">
    <property type="entry name" value="RasGAP"/>
    <property type="match status" value="1"/>
</dbReference>
<dbReference type="InterPro" id="IPR008936">
    <property type="entry name" value="Rho_GTPase_activation_prot"/>
</dbReference>
<dbReference type="Gene3D" id="2.30.29.30">
    <property type="entry name" value="Pleckstrin-homology domain (PH domain)/Phosphotyrosine-binding domain (PTB)"/>
    <property type="match status" value="1"/>
</dbReference>
<dbReference type="Pfam" id="PF21877">
    <property type="entry name" value="PH_NF1"/>
    <property type="match status" value="1"/>
</dbReference>
<dbReference type="OrthoDB" id="28245at2759"/>
<dbReference type="CDD" id="cd00170">
    <property type="entry name" value="SEC14"/>
    <property type="match status" value="1"/>
</dbReference>
<feature type="region of interest" description="Disordered" evidence="3">
    <location>
        <begin position="2245"/>
        <end position="2326"/>
    </location>
</feature>
<dbReference type="PANTHER" id="PTHR10194">
    <property type="entry name" value="RAS GTPASE-ACTIVATING PROTEINS"/>
    <property type="match status" value="1"/>
</dbReference>